<dbReference type="InterPro" id="IPR048988">
    <property type="entry name" value="STAT_linker"/>
</dbReference>
<evidence type="ECO:0000256" key="8">
    <source>
        <dbReference type="ARBA" id="ARBA00023125"/>
    </source>
</evidence>
<dbReference type="GeneTree" id="ENSGT01050000244905"/>
<evidence type="ECO:0000256" key="2">
    <source>
        <dbReference type="ARBA" id="ARBA00004496"/>
    </source>
</evidence>
<dbReference type="InterPro" id="IPR012345">
    <property type="entry name" value="STAT_TF_DNA-bd_N"/>
</dbReference>
<dbReference type="SUPFAM" id="SSF48092">
    <property type="entry name" value="Transcription factor STAT-4 N-domain"/>
    <property type="match status" value="1"/>
</dbReference>
<dbReference type="SUPFAM" id="SSF47655">
    <property type="entry name" value="STAT"/>
    <property type="match status" value="1"/>
</dbReference>
<evidence type="ECO:0000256" key="3">
    <source>
        <dbReference type="ARBA" id="ARBA00005586"/>
    </source>
</evidence>
<dbReference type="GO" id="GO:0007165">
    <property type="term" value="P:signal transduction"/>
    <property type="evidence" value="ECO:0007669"/>
    <property type="project" value="InterPro"/>
</dbReference>
<dbReference type="InterPro" id="IPR036535">
    <property type="entry name" value="STAT_N_sf"/>
</dbReference>
<keyword evidence="11 13" id="KW-0539">Nucleus</keyword>
<evidence type="ECO:0000256" key="11">
    <source>
        <dbReference type="ARBA" id="ARBA00023242"/>
    </source>
</evidence>
<keyword evidence="6 12" id="KW-0727">SH2 domain</keyword>
<name>A0A4W3I9P6_CALMI</name>
<dbReference type="Ensembl" id="ENSCMIT00000024588.1">
    <property type="protein sequence ID" value="ENSCMIP00000024181.1"/>
    <property type="gene ID" value="ENSCMIG00000010732.1"/>
</dbReference>
<dbReference type="Gene3D" id="3.30.505.10">
    <property type="entry name" value="SH2 domain"/>
    <property type="match status" value="1"/>
</dbReference>
<evidence type="ECO:0000256" key="9">
    <source>
        <dbReference type="ARBA" id="ARBA00023159"/>
    </source>
</evidence>
<evidence type="ECO:0000256" key="5">
    <source>
        <dbReference type="ARBA" id="ARBA00022553"/>
    </source>
</evidence>
<gene>
    <name evidence="15" type="primary">LOC103191066</name>
</gene>
<keyword evidence="10 13" id="KW-0804">Transcription</keyword>
<evidence type="ECO:0000256" key="6">
    <source>
        <dbReference type="ARBA" id="ARBA00022999"/>
    </source>
</evidence>
<protein>
    <recommendedName>
        <fullName evidence="13">Signal transducer and activator of transcription</fullName>
    </recommendedName>
</protein>
<dbReference type="Proteomes" id="UP000314986">
    <property type="component" value="Unassembled WGS sequence"/>
</dbReference>
<evidence type="ECO:0000256" key="7">
    <source>
        <dbReference type="ARBA" id="ARBA00023015"/>
    </source>
</evidence>
<reference evidence="15" key="4">
    <citation type="submission" date="2025-08" db="UniProtKB">
        <authorList>
            <consortium name="Ensembl"/>
        </authorList>
    </citation>
    <scope>IDENTIFICATION</scope>
</reference>
<dbReference type="InterPro" id="IPR001217">
    <property type="entry name" value="STAT"/>
</dbReference>
<dbReference type="Pfam" id="PF01017">
    <property type="entry name" value="STAT_alpha"/>
    <property type="match status" value="1"/>
</dbReference>
<evidence type="ECO:0000313" key="15">
    <source>
        <dbReference type="Ensembl" id="ENSCMIP00000024181.1"/>
    </source>
</evidence>
<dbReference type="PANTHER" id="PTHR11801">
    <property type="entry name" value="SIGNAL TRANSDUCER AND ACTIVATOR OF TRANSCRIPTION"/>
    <property type="match status" value="1"/>
</dbReference>
<keyword evidence="5 13" id="KW-0597">Phosphoprotein</keyword>
<dbReference type="Pfam" id="PF02865">
    <property type="entry name" value="STAT_int"/>
    <property type="match status" value="1"/>
</dbReference>
<keyword evidence="4 13" id="KW-0963">Cytoplasm</keyword>
<keyword evidence="8 13" id="KW-0238">DNA-binding</keyword>
<dbReference type="InterPro" id="IPR000980">
    <property type="entry name" value="SH2"/>
</dbReference>
<comment type="similarity">
    <text evidence="3 13">Belongs to the transcription factor STAT family.</text>
</comment>
<dbReference type="PROSITE" id="PS50001">
    <property type="entry name" value="SH2"/>
    <property type="match status" value="1"/>
</dbReference>
<dbReference type="Gene3D" id="1.10.238.10">
    <property type="entry name" value="EF-hand"/>
    <property type="match status" value="1"/>
</dbReference>
<evidence type="ECO:0000259" key="14">
    <source>
        <dbReference type="PROSITE" id="PS50001"/>
    </source>
</evidence>
<dbReference type="GO" id="GO:0003700">
    <property type="term" value="F:DNA-binding transcription factor activity"/>
    <property type="evidence" value="ECO:0007669"/>
    <property type="project" value="InterPro"/>
</dbReference>
<dbReference type="Gene3D" id="1.10.532.10">
    <property type="entry name" value="STAT transcription factor, N-terminal domain"/>
    <property type="match status" value="1"/>
</dbReference>
<dbReference type="SUPFAM" id="SSF49417">
    <property type="entry name" value="p53-like transcription factors"/>
    <property type="match status" value="1"/>
</dbReference>
<dbReference type="Pfam" id="PF02864">
    <property type="entry name" value="STAT_bind"/>
    <property type="match status" value="1"/>
</dbReference>
<dbReference type="InterPro" id="IPR008967">
    <property type="entry name" value="p53-like_TF_DNA-bd_sf"/>
</dbReference>
<dbReference type="Pfam" id="PF00017">
    <property type="entry name" value="SH2"/>
    <property type="match status" value="1"/>
</dbReference>
<keyword evidence="16" id="KW-1185">Reference proteome</keyword>
<dbReference type="InterPro" id="IPR015988">
    <property type="entry name" value="STAT_TF_CC"/>
</dbReference>
<dbReference type="SMART" id="SM00964">
    <property type="entry name" value="STAT_int"/>
    <property type="match status" value="1"/>
</dbReference>
<reference evidence="16" key="2">
    <citation type="journal article" date="2007" name="PLoS Biol.">
        <title>Survey sequencing and comparative analysis of the elephant shark (Callorhinchus milii) genome.</title>
        <authorList>
            <person name="Venkatesh B."/>
            <person name="Kirkness E.F."/>
            <person name="Loh Y.H."/>
            <person name="Halpern A.L."/>
            <person name="Lee A.P."/>
            <person name="Johnson J."/>
            <person name="Dandona N."/>
            <person name="Viswanathan L.D."/>
            <person name="Tay A."/>
            <person name="Venter J.C."/>
            <person name="Strausberg R.L."/>
            <person name="Brenner S."/>
        </authorList>
    </citation>
    <scope>NUCLEOTIDE SEQUENCE [LARGE SCALE GENOMIC DNA]</scope>
</reference>
<comment type="subcellular location">
    <subcellularLocation>
        <location evidence="2 13">Cytoplasm</location>
    </subcellularLocation>
    <subcellularLocation>
        <location evidence="1 13">Nucleus</location>
    </subcellularLocation>
</comment>
<feature type="domain" description="SH2" evidence="14">
    <location>
        <begin position="546"/>
        <end position="642"/>
    </location>
</feature>
<proteinExistence type="inferred from homology"/>
<dbReference type="SUPFAM" id="SSF55550">
    <property type="entry name" value="SH2 domain"/>
    <property type="match status" value="1"/>
</dbReference>
<reference evidence="15" key="5">
    <citation type="submission" date="2025-09" db="UniProtKB">
        <authorList>
            <consortium name="Ensembl"/>
        </authorList>
    </citation>
    <scope>IDENTIFICATION</scope>
</reference>
<accession>A0A4W3I9P6</accession>
<sequence length="676" mass="78046">MSQWELLKQLDTKYLEQLDELYQNEALPMDIREYLAHWIEAQHWEQAATSYSQATILYQNLLEQINNQYSRFMQEKAFVSQHNFKKYRQNIQVLCCPHSLPATLCLIGTGRNRPFTALCQVVLGVLVKPLVINMCEQESTFLEEQQDEFDFKFKTHQVRRQGEGSQLPVLVGCWGSNTGSFIDKFSELLTKAEKLLDILVSEELVDWKIRQQKACIGAPITVSLDQLENWFTVEAECLFQLKRLLKKLEELGKKVTYENDPFKTKIPALKERTIKLLSSLIKSAFVVENQPCMAPQTKMPLLLKTSTQFTVKPRLLVKLPELNHLMKVRACIDNSTETVAILLSISLGRYRRFNILGTISKAMNMDELRHGGLCADFRHLVRSKRWLVSGAVTVSLIVTEELHIISFETELHWQELVVKLETSTLPVVVISNASQLLSGWASVLWYNMLCNDPKHLLFFSNTPAAPWHQLSDALSWQFESNTKRGLDSDQLSMLAEKLFGPQQNYADSSISWARFCKENLPKQNFSFWIWLQGILELIKRYLEDIWNAGHIIGFLSKQREKILLKTKPTGTFLLRFSESYRDGGITFSWVEHLPNGKPKIHSVEPYTKTHLSNISLSDIIHNYNMIADENVPEHPLLYLYPNIPKDEAFGHYYTNSEPGLMNHKYLKTKLIVVSER</sequence>
<dbReference type="Gene3D" id="1.20.1050.20">
    <property type="entry name" value="STAT transcription factor, all-alpha domain"/>
    <property type="match status" value="1"/>
</dbReference>
<keyword evidence="9 13" id="KW-0010">Activator</keyword>
<evidence type="ECO:0000256" key="12">
    <source>
        <dbReference type="PROSITE-ProRule" id="PRU00191"/>
    </source>
</evidence>
<reference evidence="16" key="3">
    <citation type="journal article" date="2014" name="Nature">
        <title>Elephant shark genome provides unique insights into gnathostome evolution.</title>
        <authorList>
            <consortium name="International Elephant Shark Genome Sequencing Consortium"/>
            <person name="Venkatesh B."/>
            <person name="Lee A.P."/>
            <person name="Ravi V."/>
            <person name="Maurya A.K."/>
            <person name="Lian M.M."/>
            <person name="Swann J.B."/>
            <person name="Ohta Y."/>
            <person name="Flajnik M.F."/>
            <person name="Sutoh Y."/>
            <person name="Kasahara M."/>
            <person name="Hoon S."/>
            <person name="Gangu V."/>
            <person name="Roy S.W."/>
            <person name="Irimia M."/>
            <person name="Korzh V."/>
            <person name="Kondrychyn I."/>
            <person name="Lim Z.W."/>
            <person name="Tay B.H."/>
            <person name="Tohari S."/>
            <person name="Kong K.W."/>
            <person name="Ho S."/>
            <person name="Lorente-Galdos B."/>
            <person name="Quilez J."/>
            <person name="Marques-Bonet T."/>
            <person name="Raney B.J."/>
            <person name="Ingham P.W."/>
            <person name="Tay A."/>
            <person name="Hillier L.W."/>
            <person name="Minx P."/>
            <person name="Boehm T."/>
            <person name="Wilson R.K."/>
            <person name="Brenner S."/>
            <person name="Warren W.C."/>
        </authorList>
    </citation>
    <scope>NUCLEOTIDE SEQUENCE [LARGE SCALE GENOMIC DNA]</scope>
</reference>
<dbReference type="InterPro" id="IPR036860">
    <property type="entry name" value="SH2_dom_sf"/>
</dbReference>
<dbReference type="GO" id="GO:0003677">
    <property type="term" value="F:DNA binding"/>
    <property type="evidence" value="ECO:0007669"/>
    <property type="project" value="UniProtKB-KW"/>
</dbReference>
<dbReference type="GO" id="GO:0006955">
    <property type="term" value="P:immune response"/>
    <property type="evidence" value="ECO:0007669"/>
    <property type="project" value="UniProtKB-ARBA"/>
</dbReference>
<dbReference type="Pfam" id="PF21354">
    <property type="entry name" value="STAT_linker"/>
    <property type="match status" value="1"/>
</dbReference>
<dbReference type="AlphaFoldDB" id="A0A4W3I9P6"/>
<dbReference type="InterPro" id="IPR013800">
    <property type="entry name" value="STAT_TF_alpha"/>
</dbReference>
<dbReference type="GO" id="GO:0005737">
    <property type="term" value="C:cytoplasm"/>
    <property type="evidence" value="ECO:0007669"/>
    <property type="project" value="UniProtKB-SubCell"/>
</dbReference>
<evidence type="ECO:0000256" key="1">
    <source>
        <dbReference type="ARBA" id="ARBA00004123"/>
    </source>
</evidence>
<organism evidence="15 16">
    <name type="scientific">Callorhinchus milii</name>
    <name type="common">Ghost shark</name>
    <dbReference type="NCBI Taxonomy" id="7868"/>
    <lineage>
        <taxon>Eukaryota</taxon>
        <taxon>Metazoa</taxon>
        <taxon>Chordata</taxon>
        <taxon>Craniata</taxon>
        <taxon>Vertebrata</taxon>
        <taxon>Chondrichthyes</taxon>
        <taxon>Holocephali</taxon>
        <taxon>Chimaeriformes</taxon>
        <taxon>Callorhinchidae</taxon>
        <taxon>Callorhinchus</taxon>
    </lineage>
</organism>
<evidence type="ECO:0000256" key="10">
    <source>
        <dbReference type="ARBA" id="ARBA00023163"/>
    </source>
</evidence>
<evidence type="ECO:0000256" key="4">
    <source>
        <dbReference type="ARBA" id="ARBA00022490"/>
    </source>
</evidence>
<dbReference type="InterPro" id="IPR013799">
    <property type="entry name" value="STAT_TF_prot_interaction"/>
</dbReference>
<dbReference type="Gene3D" id="2.60.40.630">
    <property type="entry name" value="STAT transcription factor, DNA-binding domain"/>
    <property type="match status" value="1"/>
</dbReference>
<dbReference type="GO" id="GO:0005634">
    <property type="term" value="C:nucleus"/>
    <property type="evidence" value="ECO:0007669"/>
    <property type="project" value="UniProtKB-SubCell"/>
</dbReference>
<dbReference type="FunFam" id="1.10.238.10:FF:000012">
    <property type="entry name" value="Signal transducer and activator of transcription"/>
    <property type="match status" value="1"/>
</dbReference>
<reference evidence="16" key="1">
    <citation type="journal article" date="2006" name="Science">
        <title>Ancient noncoding elements conserved in the human genome.</title>
        <authorList>
            <person name="Venkatesh B."/>
            <person name="Kirkness E.F."/>
            <person name="Loh Y.H."/>
            <person name="Halpern A.L."/>
            <person name="Lee A.P."/>
            <person name="Johnson J."/>
            <person name="Dandona N."/>
            <person name="Viswanathan L.D."/>
            <person name="Tay A."/>
            <person name="Venter J.C."/>
            <person name="Strausberg R.L."/>
            <person name="Brenner S."/>
        </authorList>
    </citation>
    <scope>NUCLEOTIDE SEQUENCE [LARGE SCALE GENOMIC DNA]</scope>
</reference>
<evidence type="ECO:0000313" key="16">
    <source>
        <dbReference type="Proteomes" id="UP000314986"/>
    </source>
</evidence>
<dbReference type="FunFam" id="3.30.505.10:FF:000003">
    <property type="entry name" value="Signal transducer and activator of transcription"/>
    <property type="match status" value="1"/>
</dbReference>
<dbReference type="FunFam" id="2.60.40.630:FF:000001">
    <property type="entry name" value="Signal transducer and activator of transcription"/>
    <property type="match status" value="1"/>
</dbReference>
<keyword evidence="7 13" id="KW-0805">Transcription regulation</keyword>
<evidence type="ECO:0000256" key="13">
    <source>
        <dbReference type="RuleBase" id="RU046415"/>
    </source>
</evidence>
<dbReference type="InterPro" id="IPR013801">
    <property type="entry name" value="STAT_TF_DNA-bd"/>
</dbReference>